<reference evidence="2 3" key="1">
    <citation type="submission" date="2021-06" db="EMBL/GenBank/DDBJ databases">
        <title>Caerostris darwini draft genome.</title>
        <authorList>
            <person name="Kono N."/>
            <person name="Arakawa K."/>
        </authorList>
    </citation>
    <scope>NUCLEOTIDE SEQUENCE [LARGE SCALE GENOMIC DNA]</scope>
</reference>
<accession>A0AAV4WWN6</accession>
<comment type="caution">
    <text evidence="2">The sequence shown here is derived from an EMBL/GenBank/DDBJ whole genome shotgun (WGS) entry which is preliminary data.</text>
</comment>
<sequence length="99" mass="11129">MHDPSPIAPFHRGDVTPPPPNIEVISHRRQSTPTRVTPPWTLCGRMFSSHSLPHHTSTLLPSQGNTRFLLSLSFIPRARSHIKYLMNGSQPTQCIQVIN</sequence>
<protein>
    <submittedName>
        <fullName evidence="2">Uncharacterized protein</fullName>
    </submittedName>
</protein>
<organism evidence="2 3">
    <name type="scientific">Caerostris darwini</name>
    <dbReference type="NCBI Taxonomy" id="1538125"/>
    <lineage>
        <taxon>Eukaryota</taxon>
        <taxon>Metazoa</taxon>
        <taxon>Ecdysozoa</taxon>
        <taxon>Arthropoda</taxon>
        <taxon>Chelicerata</taxon>
        <taxon>Arachnida</taxon>
        <taxon>Araneae</taxon>
        <taxon>Araneomorphae</taxon>
        <taxon>Entelegynae</taxon>
        <taxon>Araneoidea</taxon>
        <taxon>Araneidae</taxon>
        <taxon>Caerostris</taxon>
    </lineage>
</organism>
<evidence type="ECO:0000256" key="1">
    <source>
        <dbReference type="SAM" id="MobiDB-lite"/>
    </source>
</evidence>
<dbReference type="EMBL" id="BPLQ01015235">
    <property type="protein sequence ID" value="GIY86679.1"/>
    <property type="molecule type" value="Genomic_DNA"/>
</dbReference>
<keyword evidence="3" id="KW-1185">Reference proteome</keyword>
<dbReference type="Proteomes" id="UP001054837">
    <property type="component" value="Unassembled WGS sequence"/>
</dbReference>
<name>A0AAV4WWN6_9ARAC</name>
<proteinExistence type="predicted"/>
<evidence type="ECO:0000313" key="3">
    <source>
        <dbReference type="Proteomes" id="UP001054837"/>
    </source>
</evidence>
<dbReference type="AlphaFoldDB" id="A0AAV4WWN6"/>
<feature type="region of interest" description="Disordered" evidence="1">
    <location>
        <begin position="1"/>
        <end position="37"/>
    </location>
</feature>
<evidence type="ECO:0000313" key="2">
    <source>
        <dbReference type="EMBL" id="GIY86679.1"/>
    </source>
</evidence>
<gene>
    <name evidence="2" type="ORF">CDAR_468301</name>
</gene>